<dbReference type="RefSeq" id="WP_110450412.1">
    <property type="nucleotide sequence ID" value="NZ_CP029479.1"/>
</dbReference>
<feature type="repeat" description="TPR" evidence="3">
    <location>
        <begin position="111"/>
        <end position="144"/>
    </location>
</feature>
<dbReference type="SUPFAM" id="SSF48452">
    <property type="entry name" value="TPR-like"/>
    <property type="match status" value="1"/>
</dbReference>
<dbReference type="EMBL" id="CP029479">
    <property type="protein sequence ID" value="AWM77845.1"/>
    <property type="molecule type" value="Genomic_DNA"/>
</dbReference>
<name>A0A2Z3HSQ2_9CAUL</name>
<keyword evidence="4" id="KW-0966">Cell projection</keyword>
<gene>
    <name evidence="4" type="ORF">HYN04_08750</name>
</gene>
<keyword evidence="4" id="KW-0282">Flagellum</keyword>
<evidence type="ECO:0000256" key="2">
    <source>
        <dbReference type="ARBA" id="ARBA00022803"/>
    </source>
</evidence>
<protein>
    <submittedName>
        <fullName evidence="4">Flagellar protein FlbA</fullName>
    </submittedName>
</protein>
<evidence type="ECO:0000313" key="4">
    <source>
        <dbReference type="EMBL" id="AWM77845.1"/>
    </source>
</evidence>
<evidence type="ECO:0000313" key="5">
    <source>
        <dbReference type="Proteomes" id="UP000247763"/>
    </source>
</evidence>
<evidence type="ECO:0000256" key="3">
    <source>
        <dbReference type="PROSITE-ProRule" id="PRU00339"/>
    </source>
</evidence>
<dbReference type="SMART" id="SM00028">
    <property type="entry name" value="TPR"/>
    <property type="match status" value="4"/>
</dbReference>
<reference evidence="5" key="1">
    <citation type="submission" date="2018-05" db="EMBL/GenBank/DDBJ databases">
        <title>Genome sequencing of Phenylobacterium sp. HYN0004.</title>
        <authorList>
            <person name="Yi H."/>
            <person name="Baek C."/>
        </authorList>
    </citation>
    <scope>NUCLEOTIDE SEQUENCE [LARGE SCALE GENOMIC DNA]</scope>
    <source>
        <strain evidence="5">HYN0004</strain>
    </source>
</reference>
<dbReference type="Gene3D" id="1.25.40.10">
    <property type="entry name" value="Tetratricopeptide repeat domain"/>
    <property type="match status" value="1"/>
</dbReference>
<dbReference type="AlphaFoldDB" id="A0A2Z3HSQ2"/>
<keyword evidence="4" id="KW-0969">Cilium</keyword>
<dbReference type="InterPro" id="IPR011990">
    <property type="entry name" value="TPR-like_helical_dom_sf"/>
</dbReference>
<evidence type="ECO:0000256" key="1">
    <source>
        <dbReference type="ARBA" id="ARBA00022737"/>
    </source>
</evidence>
<sequence length="515" mass="55339">MRRDTPHEGRKALAEARRLEAKGDLTGALSAYQAALDERPDDPAILTGIGRLALALDMAPAAESVLKRSLAYLPGEPEATSLLARSLSAQGRSGQAIDVLSEQVLADPLDARIWNQLGLLVAEQGNLASAETFLGEALRLKPNLTPARFNLGNLQMSSGDATAALATFLSIREGGLAARERAILNFSRACARLRLGDLARGWRDYAARNDPAFPGAAAFDIPGRRWRRGQPLSGLDLLLVGEQGLGDEVLFAGLVPDLLVRLGPEGSLSLAVEPRLQPLFRRAFPAAQVISHATVETGGRKIRRLATPVKSAAWAPMADLLPEFRPQADAFPERVGYLPPDPDRVAFWRRALGAELPGPRVGLLWKSGMMTAGRANAFPSFEAWEPVLRTPGIAFVNLQYGDCGPEIALAGERFGLKVWTPPDIDLRNDLEDLSALSCALDLVVGVSNATFNLAAAAGAPAWLVAAPDAWTTLGTDRYPWYPQVRVYACALPGDWAPVMEAIASDLRQNDFAART</sequence>
<dbReference type="PANTHER" id="PTHR45586">
    <property type="entry name" value="TPR REPEAT-CONTAINING PROTEIN PA4667"/>
    <property type="match status" value="1"/>
</dbReference>
<proteinExistence type="predicted"/>
<dbReference type="InterPro" id="IPR051012">
    <property type="entry name" value="CellSynth/LPSAsmb/PSIAsmb"/>
</dbReference>
<dbReference type="InterPro" id="IPR019734">
    <property type="entry name" value="TPR_rpt"/>
</dbReference>
<organism evidence="4 5">
    <name type="scientific">Phenylobacterium parvum</name>
    <dbReference type="NCBI Taxonomy" id="2201350"/>
    <lineage>
        <taxon>Bacteria</taxon>
        <taxon>Pseudomonadati</taxon>
        <taxon>Pseudomonadota</taxon>
        <taxon>Alphaproteobacteria</taxon>
        <taxon>Caulobacterales</taxon>
        <taxon>Caulobacteraceae</taxon>
        <taxon>Phenylobacterium</taxon>
    </lineage>
</organism>
<dbReference type="SUPFAM" id="SSF53756">
    <property type="entry name" value="UDP-Glycosyltransferase/glycogen phosphorylase"/>
    <property type="match status" value="1"/>
</dbReference>
<keyword evidence="5" id="KW-1185">Reference proteome</keyword>
<dbReference type="PROSITE" id="PS50005">
    <property type="entry name" value="TPR"/>
    <property type="match status" value="1"/>
</dbReference>
<dbReference type="OrthoDB" id="6193797at2"/>
<keyword evidence="1" id="KW-0677">Repeat</keyword>
<accession>A0A2Z3HSQ2</accession>
<dbReference type="Pfam" id="PF14559">
    <property type="entry name" value="TPR_19"/>
    <property type="match status" value="1"/>
</dbReference>
<dbReference type="Proteomes" id="UP000247763">
    <property type="component" value="Chromosome"/>
</dbReference>
<dbReference type="KEGG" id="phb:HYN04_08750"/>
<dbReference type="PANTHER" id="PTHR45586:SF1">
    <property type="entry name" value="LIPOPOLYSACCHARIDE ASSEMBLY PROTEIN B"/>
    <property type="match status" value="1"/>
</dbReference>
<keyword evidence="2 3" id="KW-0802">TPR repeat</keyword>